<keyword evidence="1" id="KW-0812">Transmembrane</keyword>
<reference evidence="2" key="1">
    <citation type="submission" date="2021-03" db="EMBL/GenBank/DDBJ databases">
        <authorList>
            <person name="Tagirdzhanova G."/>
        </authorList>
    </citation>
    <scope>NUCLEOTIDE SEQUENCE</scope>
</reference>
<dbReference type="AlphaFoldDB" id="A0A8H3J241"/>
<gene>
    <name evidence="2" type="ORF">HETSPECPRED_001547</name>
</gene>
<comment type="caution">
    <text evidence="2">The sequence shown here is derived from an EMBL/GenBank/DDBJ whole genome shotgun (WGS) entry which is preliminary data.</text>
</comment>
<proteinExistence type="predicted"/>
<organism evidence="2 3">
    <name type="scientific">Heterodermia speciosa</name>
    <dbReference type="NCBI Taxonomy" id="116794"/>
    <lineage>
        <taxon>Eukaryota</taxon>
        <taxon>Fungi</taxon>
        <taxon>Dikarya</taxon>
        <taxon>Ascomycota</taxon>
        <taxon>Pezizomycotina</taxon>
        <taxon>Lecanoromycetes</taxon>
        <taxon>OSLEUM clade</taxon>
        <taxon>Lecanoromycetidae</taxon>
        <taxon>Caliciales</taxon>
        <taxon>Physciaceae</taxon>
        <taxon>Heterodermia</taxon>
    </lineage>
</organism>
<keyword evidence="1" id="KW-1133">Transmembrane helix</keyword>
<accession>A0A8H3J241</accession>
<evidence type="ECO:0000256" key="1">
    <source>
        <dbReference type="SAM" id="Phobius"/>
    </source>
</evidence>
<feature type="transmembrane region" description="Helical" evidence="1">
    <location>
        <begin position="206"/>
        <end position="229"/>
    </location>
</feature>
<name>A0A8H3J241_9LECA</name>
<protein>
    <submittedName>
        <fullName evidence="2">Uncharacterized protein</fullName>
    </submittedName>
</protein>
<feature type="transmembrane region" description="Helical" evidence="1">
    <location>
        <begin position="179"/>
        <end position="199"/>
    </location>
</feature>
<evidence type="ECO:0000313" key="2">
    <source>
        <dbReference type="EMBL" id="CAF9939315.1"/>
    </source>
</evidence>
<dbReference type="OrthoDB" id="5363676at2759"/>
<feature type="transmembrane region" description="Helical" evidence="1">
    <location>
        <begin position="235"/>
        <end position="255"/>
    </location>
</feature>
<dbReference type="EMBL" id="CAJPDS010000129">
    <property type="protein sequence ID" value="CAF9939315.1"/>
    <property type="molecule type" value="Genomic_DNA"/>
</dbReference>
<evidence type="ECO:0000313" key="3">
    <source>
        <dbReference type="Proteomes" id="UP000664521"/>
    </source>
</evidence>
<keyword evidence="3" id="KW-1185">Reference proteome</keyword>
<dbReference type="Proteomes" id="UP000664521">
    <property type="component" value="Unassembled WGS sequence"/>
</dbReference>
<keyword evidence="1" id="KW-0472">Membrane</keyword>
<sequence>MHVDLESIIDCLDNKKDAFISKCRQDIESDVTSRGRGSLAIREVGVRTHYAAPDSYLKVLWKFRKGELYHGHRLESVLSEPISALVVKNYNGFLEDHKPDIEAQLKQQIADSIDISSLLEKILYEELRKQGVKQVRHQAASAFVNGCESAFHTQLAQTTGGAVSHAVSTTVGTTVGASIAHALSVAIAHAIATAMVHLAHSVAFKAVLKAIIVHSVGAIVTAVLVKMIAAHMTAASAGALLGPIVWVAGGTYVLIKILTIPDTLGEELGEALADDMRGKFRPWTEKALEACFEKMADPEELLKSVVKGEIDTFLPDVLGEMADVQSEPHAYEEVQKDVKKLVGYGEKGAKKLEKKWKFFFW</sequence>